<dbReference type="PROSITE" id="PS50931">
    <property type="entry name" value="HTH_LYSR"/>
    <property type="match status" value="1"/>
</dbReference>
<dbReference type="Proteomes" id="UP000217182">
    <property type="component" value="Chromosome"/>
</dbReference>
<keyword evidence="3" id="KW-0805">Transcription regulation</keyword>
<comment type="similarity">
    <text evidence="1">Belongs to the LysR transcriptional regulatory family.</text>
</comment>
<dbReference type="OrthoDB" id="9803735at2"/>
<keyword evidence="4" id="KW-0238">DNA-binding</keyword>
<dbReference type="CDD" id="cd08414">
    <property type="entry name" value="PBP2_LTTR_aromatics_like"/>
    <property type="match status" value="1"/>
</dbReference>
<evidence type="ECO:0000256" key="2">
    <source>
        <dbReference type="ARBA" id="ARBA00022491"/>
    </source>
</evidence>
<dbReference type="PANTHER" id="PTHR30346:SF17">
    <property type="entry name" value="LYSR FAMILY TRANSCRIPTIONAL REGULATOR"/>
    <property type="match status" value="1"/>
</dbReference>
<dbReference type="RefSeq" id="WP_095845194.1">
    <property type="nucleotide sequence ID" value="NZ_CP014136.1"/>
</dbReference>
<dbReference type="EMBL" id="CP014136">
    <property type="protein sequence ID" value="ATA18593.1"/>
    <property type="molecule type" value="Genomic_DNA"/>
</dbReference>
<dbReference type="KEGG" id="gqu:AWC35_04115"/>
<dbReference type="Gene3D" id="1.10.10.10">
    <property type="entry name" value="Winged helix-like DNA-binding domain superfamily/Winged helix DNA-binding domain"/>
    <property type="match status" value="1"/>
</dbReference>
<proteinExistence type="inferred from homology"/>
<dbReference type="SUPFAM" id="SSF46785">
    <property type="entry name" value="Winged helix' DNA-binding domain"/>
    <property type="match status" value="1"/>
</dbReference>
<sequence>MNIKQLQYFCRVVEAGSASQAAKTLLLAPTAISMQITALEKELNGTLFNRSSRPMTLTKLGEFVYHRAQEVIFGFEKLERDVWQHVNAKSTTLTLGSVRSVMFNLLPEAIKNFTESHGHIDINLKEVLSAYQPELLINHIIDIGFIRKMNNDNILDEGLRHELILVDPLVAAIPKNHYLSRKKFITLRDFCNSPFIVFPNDQKSGFSGQLFEKFKEHGIVPAISHHALEIHTALALVGAGLGVTLVGKMTIPNNRQDIVFLPIEDFRCLCCIYAVYNPKNNNPYIAIFIEQLKRLTT</sequence>
<evidence type="ECO:0000256" key="5">
    <source>
        <dbReference type="ARBA" id="ARBA00023163"/>
    </source>
</evidence>
<dbReference type="PANTHER" id="PTHR30346">
    <property type="entry name" value="TRANSCRIPTIONAL DUAL REGULATOR HCAR-RELATED"/>
    <property type="match status" value="1"/>
</dbReference>
<evidence type="ECO:0000256" key="1">
    <source>
        <dbReference type="ARBA" id="ARBA00009437"/>
    </source>
</evidence>
<dbReference type="InterPro" id="IPR005119">
    <property type="entry name" value="LysR_subst-bd"/>
</dbReference>
<gene>
    <name evidence="7" type="ORF">AWC35_04115</name>
</gene>
<reference evidence="7 8" key="1">
    <citation type="submission" date="2016-01" db="EMBL/GenBank/DDBJ databases">
        <authorList>
            <person name="Oliw E.H."/>
        </authorList>
    </citation>
    <scope>NUCLEOTIDE SEQUENCE [LARGE SCALE GENOMIC DNA]</scope>
    <source>
        <strain evidence="7 8">FRB97</strain>
    </source>
</reference>
<dbReference type="Pfam" id="PF00126">
    <property type="entry name" value="HTH_1"/>
    <property type="match status" value="1"/>
</dbReference>
<dbReference type="Gene3D" id="3.40.190.10">
    <property type="entry name" value="Periplasmic binding protein-like II"/>
    <property type="match status" value="2"/>
</dbReference>
<accession>A0A250AX97</accession>
<evidence type="ECO:0000313" key="8">
    <source>
        <dbReference type="Proteomes" id="UP000217182"/>
    </source>
</evidence>
<dbReference type="AlphaFoldDB" id="A0A250AX97"/>
<keyword evidence="8" id="KW-1185">Reference proteome</keyword>
<dbReference type="FunFam" id="1.10.10.10:FF:000001">
    <property type="entry name" value="LysR family transcriptional regulator"/>
    <property type="match status" value="1"/>
</dbReference>
<evidence type="ECO:0000259" key="6">
    <source>
        <dbReference type="PROSITE" id="PS50931"/>
    </source>
</evidence>
<dbReference type="InterPro" id="IPR036390">
    <property type="entry name" value="WH_DNA-bd_sf"/>
</dbReference>
<dbReference type="InterPro" id="IPR036388">
    <property type="entry name" value="WH-like_DNA-bd_sf"/>
</dbReference>
<name>A0A250AX97_9GAMM</name>
<dbReference type="GO" id="GO:0032993">
    <property type="term" value="C:protein-DNA complex"/>
    <property type="evidence" value="ECO:0007669"/>
    <property type="project" value="TreeGrafter"/>
</dbReference>
<dbReference type="SUPFAM" id="SSF53850">
    <property type="entry name" value="Periplasmic binding protein-like II"/>
    <property type="match status" value="1"/>
</dbReference>
<feature type="domain" description="HTH lysR-type" evidence="6">
    <location>
        <begin position="1"/>
        <end position="58"/>
    </location>
</feature>
<protein>
    <recommendedName>
        <fullName evidence="6">HTH lysR-type domain-containing protein</fullName>
    </recommendedName>
</protein>
<dbReference type="GO" id="GO:0003677">
    <property type="term" value="F:DNA binding"/>
    <property type="evidence" value="ECO:0007669"/>
    <property type="project" value="UniProtKB-KW"/>
</dbReference>
<dbReference type="GO" id="GO:0003700">
    <property type="term" value="F:DNA-binding transcription factor activity"/>
    <property type="evidence" value="ECO:0007669"/>
    <property type="project" value="InterPro"/>
</dbReference>
<organism evidence="7 8">
    <name type="scientific">Gibbsiella quercinecans</name>
    <dbReference type="NCBI Taxonomy" id="929813"/>
    <lineage>
        <taxon>Bacteria</taxon>
        <taxon>Pseudomonadati</taxon>
        <taxon>Pseudomonadota</taxon>
        <taxon>Gammaproteobacteria</taxon>
        <taxon>Enterobacterales</taxon>
        <taxon>Yersiniaceae</taxon>
        <taxon>Gibbsiella</taxon>
    </lineage>
</organism>
<keyword evidence="5" id="KW-0804">Transcription</keyword>
<evidence type="ECO:0000313" key="7">
    <source>
        <dbReference type="EMBL" id="ATA18593.1"/>
    </source>
</evidence>
<dbReference type="Pfam" id="PF03466">
    <property type="entry name" value="LysR_substrate"/>
    <property type="match status" value="1"/>
</dbReference>
<evidence type="ECO:0000256" key="4">
    <source>
        <dbReference type="ARBA" id="ARBA00023125"/>
    </source>
</evidence>
<keyword evidence="2" id="KW-0678">Repressor</keyword>
<evidence type="ECO:0000256" key="3">
    <source>
        <dbReference type="ARBA" id="ARBA00023015"/>
    </source>
</evidence>
<dbReference type="InterPro" id="IPR000847">
    <property type="entry name" value="LysR_HTH_N"/>
</dbReference>